<proteinExistence type="predicted"/>
<protein>
    <submittedName>
        <fullName evidence="1">Uncharacterized protein</fullName>
    </submittedName>
</protein>
<accession>A0AAD6Y850</accession>
<dbReference type="AlphaFoldDB" id="A0AAD6Y850"/>
<sequence>MGLRESQTAWGYADLSAKPKIIKKANPRVPLNCTQSHCAEWKNGTWPSIMGLSHQEWDWASPSPIILYLQSLLAQKGKGTAGGSKKKGKLQILDLEHAGSDDDDFDDGPGVMVAEAKHLESRG</sequence>
<organism evidence="1 2">
    <name type="scientific">Mycena pura</name>
    <dbReference type="NCBI Taxonomy" id="153505"/>
    <lineage>
        <taxon>Eukaryota</taxon>
        <taxon>Fungi</taxon>
        <taxon>Dikarya</taxon>
        <taxon>Basidiomycota</taxon>
        <taxon>Agaricomycotina</taxon>
        <taxon>Agaricomycetes</taxon>
        <taxon>Agaricomycetidae</taxon>
        <taxon>Agaricales</taxon>
        <taxon>Marasmiineae</taxon>
        <taxon>Mycenaceae</taxon>
        <taxon>Mycena</taxon>
    </lineage>
</organism>
<dbReference type="EMBL" id="JARJCW010000039">
    <property type="protein sequence ID" value="KAJ7206581.1"/>
    <property type="molecule type" value="Genomic_DNA"/>
</dbReference>
<evidence type="ECO:0000313" key="2">
    <source>
        <dbReference type="Proteomes" id="UP001219525"/>
    </source>
</evidence>
<gene>
    <name evidence="1" type="ORF">GGX14DRAFT_396966</name>
</gene>
<reference evidence="1" key="1">
    <citation type="submission" date="2023-03" db="EMBL/GenBank/DDBJ databases">
        <title>Massive genome expansion in bonnet fungi (Mycena s.s.) driven by repeated elements and novel gene families across ecological guilds.</title>
        <authorList>
            <consortium name="Lawrence Berkeley National Laboratory"/>
            <person name="Harder C.B."/>
            <person name="Miyauchi S."/>
            <person name="Viragh M."/>
            <person name="Kuo A."/>
            <person name="Thoen E."/>
            <person name="Andreopoulos B."/>
            <person name="Lu D."/>
            <person name="Skrede I."/>
            <person name="Drula E."/>
            <person name="Henrissat B."/>
            <person name="Morin E."/>
            <person name="Kohler A."/>
            <person name="Barry K."/>
            <person name="LaButti K."/>
            <person name="Morin E."/>
            <person name="Salamov A."/>
            <person name="Lipzen A."/>
            <person name="Mereny Z."/>
            <person name="Hegedus B."/>
            <person name="Baldrian P."/>
            <person name="Stursova M."/>
            <person name="Weitz H."/>
            <person name="Taylor A."/>
            <person name="Grigoriev I.V."/>
            <person name="Nagy L.G."/>
            <person name="Martin F."/>
            <person name="Kauserud H."/>
        </authorList>
    </citation>
    <scope>NUCLEOTIDE SEQUENCE</scope>
    <source>
        <strain evidence="1">9144</strain>
    </source>
</reference>
<keyword evidence="2" id="KW-1185">Reference proteome</keyword>
<dbReference type="Proteomes" id="UP001219525">
    <property type="component" value="Unassembled WGS sequence"/>
</dbReference>
<evidence type="ECO:0000313" key="1">
    <source>
        <dbReference type="EMBL" id="KAJ7206581.1"/>
    </source>
</evidence>
<name>A0AAD6Y850_9AGAR</name>
<comment type="caution">
    <text evidence="1">The sequence shown here is derived from an EMBL/GenBank/DDBJ whole genome shotgun (WGS) entry which is preliminary data.</text>
</comment>